<feature type="domain" description="EamA" evidence="7">
    <location>
        <begin position="158"/>
        <end position="290"/>
    </location>
</feature>
<keyword evidence="3 6" id="KW-0812">Transmembrane</keyword>
<dbReference type="GO" id="GO:0005886">
    <property type="term" value="C:plasma membrane"/>
    <property type="evidence" value="ECO:0007669"/>
    <property type="project" value="UniProtKB-SubCell"/>
</dbReference>
<keyword evidence="9" id="KW-1185">Reference proteome</keyword>
<evidence type="ECO:0000256" key="5">
    <source>
        <dbReference type="ARBA" id="ARBA00023136"/>
    </source>
</evidence>
<name>A0A0C2IG61_9PSED</name>
<feature type="transmembrane region" description="Helical" evidence="6">
    <location>
        <begin position="272"/>
        <end position="292"/>
    </location>
</feature>
<dbReference type="OrthoDB" id="9815120at2"/>
<feature type="transmembrane region" description="Helical" evidence="6">
    <location>
        <begin position="21"/>
        <end position="43"/>
    </location>
</feature>
<evidence type="ECO:0000259" key="7">
    <source>
        <dbReference type="Pfam" id="PF00892"/>
    </source>
</evidence>
<sequence>MQENATVLPQPVTRGTQRSTLWWAALLCVLSMVFVQFGAALSTPTMDTYGTFSTTWLRLCWAAAILALLVRPRLHRYSLSRWLAAASLGLAMALMTTCFFAAIQRLPLGLVIAIEFLGPLLVASLGVRQWRALIWPLLAVTGVLLLARGEGGWIGEPLGVLLAFGAAAGWAAYILLMKKVGRLFQGFEGLSVSLLAAALIVTPLGLWQSGGHLPLLQVASCAGLALFVPLLPYGLEMVALRRMPAASFGILMSAEPAVGALAGYLVLSQPMIPMQFAGTALVVSASLGVLVLP</sequence>
<protein>
    <submittedName>
        <fullName evidence="8">Integral membrane protein</fullName>
    </submittedName>
</protein>
<dbReference type="Pfam" id="PF00892">
    <property type="entry name" value="EamA"/>
    <property type="match status" value="1"/>
</dbReference>
<evidence type="ECO:0000256" key="2">
    <source>
        <dbReference type="ARBA" id="ARBA00022475"/>
    </source>
</evidence>
<dbReference type="AlphaFoldDB" id="A0A0C2IG61"/>
<dbReference type="PANTHER" id="PTHR42920">
    <property type="entry name" value="OS03G0707200 PROTEIN-RELATED"/>
    <property type="match status" value="1"/>
</dbReference>
<keyword evidence="5 6" id="KW-0472">Membrane</keyword>
<evidence type="ECO:0000256" key="3">
    <source>
        <dbReference type="ARBA" id="ARBA00022692"/>
    </source>
</evidence>
<proteinExistence type="predicted"/>
<feature type="transmembrane region" description="Helical" evidence="6">
    <location>
        <begin position="134"/>
        <end position="154"/>
    </location>
</feature>
<dbReference type="InterPro" id="IPR037185">
    <property type="entry name" value="EmrE-like"/>
</dbReference>
<keyword evidence="4 6" id="KW-1133">Transmembrane helix</keyword>
<reference evidence="8 9" key="1">
    <citation type="submission" date="2015-01" db="EMBL/GenBank/DDBJ databases">
        <title>Complete genome of Pseudomonas batumici UCM B-321 producer of the batumin antibiotic with strong antistaphilococcal and potential anticancer activity.</title>
        <authorList>
            <person name="Klochko V.V."/>
            <person name="Zelena L.B."/>
            <person name="Elena K.A."/>
            <person name="Reva O.N."/>
        </authorList>
    </citation>
    <scope>NUCLEOTIDE SEQUENCE [LARGE SCALE GENOMIC DNA]</scope>
    <source>
        <strain evidence="8 9">UCM B-321</strain>
    </source>
</reference>
<evidence type="ECO:0000313" key="9">
    <source>
        <dbReference type="Proteomes" id="UP000031535"/>
    </source>
</evidence>
<feature type="transmembrane region" description="Helical" evidence="6">
    <location>
        <begin position="245"/>
        <end position="266"/>
    </location>
</feature>
<keyword evidence="2" id="KW-1003">Cell membrane</keyword>
<feature type="transmembrane region" description="Helical" evidence="6">
    <location>
        <begin position="213"/>
        <end position="233"/>
    </location>
</feature>
<organism evidence="8 9">
    <name type="scientific">Pseudomonas batumici</name>
    <dbReference type="NCBI Taxonomy" id="226910"/>
    <lineage>
        <taxon>Bacteria</taxon>
        <taxon>Pseudomonadati</taxon>
        <taxon>Pseudomonadota</taxon>
        <taxon>Gammaproteobacteria</taxon>
        <taxon>Pseudomonadales</taxon>
        <taxon>Pseudomonadaceae</taxon>
        <taxon>Pseudomonas</taxon>
    </lineage>
</organism>
<evidence type="ECO:0000313" key="8">
    <source>
        <dbReference type="EMBL" id="KIH83897.1"/>
    </source>
</evidence>
<dbReference type="PATRIC" id="fig|226910.6.peg.2282"/>
<comment type="caution">
    <text evidence="8">The sequence shown here is derived from an EMBL/GenBank/DDBJ whole genome shotgun (WGS) entry which is preliminary data.</text>
</comment>
<evidence type="ECO:0000256" key="1">
    <source>
        <dbReference type="ARBA" id="ARBA00004651"/>
    </source>
</evidence>
<evidence type="ECO:0000256" key="6">
    <source>
        <dbReference type="SAM" id="Phobius"/>
    </source>
</evidence>
<gene>
    <name evidence="8" type="ORF">UCMB321_2294</name>
</gene>
<evidence type="ECO:0000256" key="4">
    <source>
        <dbReference type="ARBA" id="ARBA00022989"/>
    </source>
</evidence>
<dbReference type="SUPFAM" id="SSF103481">
    <property type="entry name" value="Multidrug resistance efflux transporter EmrE"/>
    <property type="match status" value="2"/>
</dbReference>
<feature type="transmembrane region" description="Helical" evidence="6">
    <location>
        <begin position="82"/>
        <end position="102"/>
    </location>
</feature>
<dbReference type="RefSeq" id="WP_040066638.1">
    <property type="nucleotide sequence ID" value="NZ_JXDG01000031.1"/>
</dbReference>
<dbReference type="PANTHER" id="PTHR42920:SF5">
    <property type="entry name" value="EAMA DOMAIN-CONTAINING PROTEIN"/>
    <property type="match status" value="1"/>
</dbReference>
<feature type="transmembrane region" description="Helical" evidence="6">
    <location>
        <begin position="160"/>
        <end position="177"/>
    </location>
</feature>
<feature type="transmembrane region" description="Helical" evidence="6">
    <location>
        <begin position="49"/>
        <end position="70"/>
    </location>
</feature>
<dbReference type="InterPro" id="IPR051258">
    <property type="entry name" value="Diverse_Substrate_Transporter"/>
</dbReference>
<comment type="subcellular location">
    <subcellularLocation>
        <location evidence="1">Cell membrane</location>
        <topology evidence="1">Multi-pass membrane protein</topology>
    </subcellularLocation>
</comment>
<dbReference type="EMBL" id="JXDG01000031">
    <property type="protein sequence ID" value="KIH83897.1"/>
    <property type="molecule type" value="Genomic_DNA"/>
</dbReference>
<dbReference type="Proteomes" id="UP000031535">
    <property type="component" value="Unassembled WGS sequence"/>
</dbReference>
<feature type="transmembrane region" description="Helical" evidence="6">
    <location>
        <begin position="108"/>
        <end position="127"/>
    </location>
</feature>
<dbReference type="STRING" id="226910.UCMB321_2294"/>
<feature type="transmembrane region" description="Helical" evidence="6">
    <location>
        <begin position="189"/>
        <end position="207"/>
    </location>
</feature>
<dbReference type="InterPro" id="IPR000620">
    <property type="entry name" value="EamA_dom"/>
</dbReference>
<accession>A0A0C2IG61</accession>